<comment type="subcellular location">
    <subcellularLocation>
        <location evidence="1">Membrane</location>
        <topology evidence="1">Multi-pass membrane protein</topology>
    </subcellularLocation>
</comment>
<evidence type="ECO:0000256" key="5">
    <source>
        <dbReference type="ARBA" id="ARBA00022989"/>
    </source>
</evidence>
<dbReference type="Gene3D" id="1.20.1250.20">
    <property type="entry name" value="MFS general substrate transporter like domains"/>
    <property type="match status" value="2"/>
</dbReference>
<feature type="region of interest" description="Disordered" evidence="7">
    <location>
        <begin position="177"/>
        <end position="202"/>
    </location>
</feature>
<reference evidence="10 11" key="1">
    <citation type="submission" date="2015-04" db="EMBL/GenBank/DDBJ databases">
        <authorList>
            <person name="Syromyatnikov M.Y."/>
            <person name="Popov V.N."/>
        </authorList>
    </citation>
    <scope>NUCLEOTIDE SEQUENCE [LARGE SCALE GENOMIC DNA]</scope>
    <source>
        <strain evidence="10">WF-38-12</strain>
    </source>
</reference>
<comment type="similarity">
    <text evidence="2">Belongs to the major facilitator superfamily. Vesicular transporter family.</text>
</comment>
<evidence type="ECO:0000313" key="10">
    <source>
        <dbReference type="EMBL" id="CRG82820.1"/>
    </source>
</evidence>
<feature type="transmembrane region" description="Helical" evidence="8">
    <location>
        <begin position="286"/>
        <end position="306"/>
    </location>
</feature>
<feature type="transmembrane region" description="Helical" evidence="8">
    <location>
        <begin position="247"/>
        <end position="274"/>
    </location>
</feature>
<dbReference type="OrthoDB" id="5086884at2759"/>
<organism evidence="10 11">
    <name type="scientific">Talaromyces islandicus</name>
    <name type="common">Penicillium islandicum</name>
    <dbReference type="NCBI Taxonomy" id="28573"/>
    <lineage>
        <taxon>Eukaryota</taxon>
        <taxon>Fungi</taxon>
        <taxon>Dikarya</taxon>
        <taxon>Ascomycota</taxon>
        <taxon>Pezizomycotina</taxon>
        <taxon>Eurotiomycetes</taxon>
        <taxon>Eurotiomycetidae</taxon>
        <taxon>Eurotiales</taxon>
        <taxon>Trichocomaceae</taxon>
        <taxon>Talaromyces</taxon>
        <taxon>Talaromyces sect. Islandici</taxon>
    </lineage>
</organism>
<gene>
    <name evidence="10" type="ORF">PISL3812_00166</name>
</gene>
<keyword evidence="4 8" id="KW-0812">Transmembrane</keyword>
<feature type="transmembrane region" description="Helical" evidence="8">
    <location>
        <begin position="365"/>
        <end position="384"/>
    </location>
</feature>
<sequence length="429" mass="45607">MFLYGFLVPMLPYMLQERLHLRSDQTQRFTSISLALHGLVSVFGGPLIGHFADNAPNRKIPFLIALVGCIIGTFMVACATSVGVFFGGRALQGISGSGAWIVGLATAANAVDPDQIGTTMGILMAFVNAGVMTGPMVSGFILEAAGYWFTWSVPVVLLLIDVAARLLIVESSERPSTQVPTQAEETDNLLPSPEGDGKQSSAPSSNFWRIMLSNCRVITVLAIGLWGPALNTSFNATIPLHVLDIFGWGPSVVGLMFFLLAIPGLFVSPLAGYLRDRIGTRKPASMGLGLQAVFLVLLGFAGNSHFDWACSGGRGPALYILSIVTIGILRPFVSGVGAVELTSIVKAEEAKNPGIFGPGGGHSRVFSLIEVAATAGMTIGPVISGALVERFDYFRMNWILSVINIVMAALAFTFLKDKDNAHEANDERS</sequence>
<name>A0A0U1LKF7_TALIS</name>
<dbReference type="GO" id="GO:0016020">
    <property type="term" value="C:membrane"/>
    <property type="evidence" value="ECO:0007669"/>
    <property type="project" value="UniProtKB-SubCell"/>
</dbReference>
<keyword evidence="3" id="KW-0813">Transport</keyword>
<dbReference type="PANTHER" id="PTHR23506:SF35">
    <property type="entry name" value="MAJOR FACILITATOR SUPERFAMILY (MFS) PROFILE DOMAIN-CONTAINING PROTEIN-RELATED"/>
    <property type="match status" value="1"/>
</dbReference>
<feature type="transmembrane region" description="Helical" evidence="8">
    <location>
        <begin position="60"/>
        <end position="86"/>
    </location>
</feature>
<dbReference type="PRINTS" id="PR01035">
    <property type="entry name" value="TCRTETA"/>
</dbReference>
<dbReference type="InterPro" id="IPR020846">
    <property type="entry name" value="MFS_dom"/>
</dbReference>
<feature type="transmembrane region" description="Helical" evidence="8">
    <location>
        <begin position="123"/>
        <end position="142"/>
    </location>
</feature>
<dbReference type="InterPro" id="IPR001958">
    <property type="entry name" value="Tet-R_TetA/multi-R_MdtG-like"/>
</dbReference>
<protein>
    <submittedName>
        <fullName evidence="10">Putative MFS-type transporter C18,02</fullName>
    </submittedName>
</protein>
<dbReference type="SUPFAM" id="SSF103473">
    <property type="entry name" value="MFS general substrate transporter"/>
    <property type="match status" value="1"/>
</dbReference>
<feature type="transmembrane region" description="Helical" evidence="8">
    <location>
        <begin position="29"/>
        <end position="48"/>
    </location>
</feature>
<evidence type="ECO:0000256" key="2">
    <source>
        <dbReference type="ARBA" id="ARBA00006829"/>
    </source>
</evidence>
<evidence type="ECO:0000256" key="6">
    <source>
        <dbReference type="ARBA" id="ARBA00023136"/>
    </source>
</evidence>
<dbReference type="OMA" id="HEANDER"/>
<keyword evidence="6 8" id="KW-0472">Membrane</keyword>
<accession>A0A0U1LKF7</accession>
<evidence type="ECO:0000313" key="11">
    <source>
        <dbReference type="Proteomes" id="UP000054383"/>
    </source>
</evidence>
<feature type="transmembrane region" description="Helical" evidence="8">
    <location>
        <begin position="92"/>
        <end position="111"/>
    </location>
</feature>
<evidence type="ECO:0000256" key="1">
    <source>
        <dbReference type="ARBA" id="ARBA00004141"/>
    </source>
</evidence>
<evidence type="ECO:0000256" key="8">
    <source>
        <dbReference type="SAM" id="Phobius"/>
    </source>
</evidence>
<proteinExistence type="inferred from homology"/>
<feature type="transmembrane region" description="Helical" evidence="8">
    <location>
        <begin position="148"/>
        <end position="168"/>
    </location>
</feature>
<dbReference type="InterPro" id="IPR036259">
    <property type="entry name" value="MFS_trans_sf"/>
</dbReference>
<dbReference type="PROSITE" id="PS50850">
    <property type="entry name" value="MFS"/>
    <property type="match status" value="1"/>
</dbReference>
<keyword evidence="11" id="KW-1185">Reference proteome</keyword>
<evidence type="ECO:0000259" key="9">
    <source>
        <dbReference type="PROSITE" id="PS50850"/>
    </source>
</evidence>
<dbReference type="EMBL" id="CVMT01000001">
    <property type="protein sequence ID" value="CRG82820.1"/>
    <property type="molecule type" value="Genomic_DNA"/>
</dbReference>
<dbReference type="STRING" id="28573.A0A0U1LKF7"/>
<evidence type="ECO:0000256" key="3">
    <source>
        <dbReference type="ARBA" id="ARBA00022448"/>
    </source>
</evidence>
<dbReference type="GO" id="GO:0022857">
    <property type="term" value="F:transmembrane transporter activity"/>
    <property type="evidence" value="ECO:0007669"/>
    <property type="project" value="InterPro"/>
</dbReference>
<dbReference type="AlphaFoldDB" id="A0A0U1LKF7"/>
<dbReference type="InterPro" id="IPR050930">
    <property type="entry name" value="MFS_Vesicular_Transporter"/>
</dbReference>
<evidence type="ECO:0000256" key="7">
    <source>
        <dbReference type="SAM" id="MobiDB-lite"/>
    </source>
</evidence>
<dbReference type="InterPro" id="IPR011701">
    <property type="entry name" value="MFS"/>
</dbReference>
<feature type="transmembrane region" description="Helical" evidence="8">
    <location>
        <begin position="396"/>
        <end position="415"/>
    </location>
</feature>
<dbReference type="PANTHER" id="PTHR23506">
    <property type="entry name" value="GH10249P"/>
    <property type="match status" value="1"/>
</dbReference>
<dbReference type="Proteomes" id="UP000054383">
    <property type="component" value="Unassembled WGS sequence"/>
</dbReference>
<feature type="domain" description="Major facilitator superfamily (MFS) profile" evidence="9">
    <location>
        <begin position="1"/>
        <end position="419"/>
    </location>
</feature>
<keyword evidence="5 8" id="KW-1133">Transmembrane helix</keyword>
<evidence type="ECO:0000256" key="4">
    <source>
        <dbReference type="ARBA" id="ARBA00022692"/>
    </source>
</evidence>
<dbReference type="Pfam" id="PF07690">
    <property type="entry name" value="MFS_1"/>
    <property type="match status" value="1"/>
</dbReference>
<dbReference type="CDD" id="cd17325">
    <property type="entry name" value="MFS_MdtG_SLC18_like"/>
    <property type="match status" value="1"/>
</dbReference>